<proteinExistence type="inferred from homology"/>
<dbReference type="CDD" id="cd11693">
    <property type="entry name" value="HRI1_C_like"/>
    <property type="match status" value="1"/>
</dbReference>
<evidence type="ECO:0000256" key="3">
    <source>
        <dbReference type="ARBA" id="ARBA00005229"/>
    </source>
</evidence>
<dbReference type="GO" id="GO:0005634">
    <property type="term" value="C:nucleus"/>
    <property type="evidence" value="ECO:0007669"/>
    <property type="project" value="UniProtKB-SubCell"/>
</dbReference>
<accession>A0A8H4REM4</accession>
<dbReference type="InterPro" id="IPR031818">
    <property type="entry name" value="Hri1"/>
</dbReference>
<dbReference type="Pfam" id="PF16815">
    <property type="entry name" value="HRI1"/>
    <property type="match status" value="1"/>
</dbReference>
<sequence length="446" mass="49664">MASKPFVSVRKWIKWGDGPAGENTDTLVLTSASKHFVDTRIYLPTAPFSLSLPTSTPLPPSRLEWGFAGTASSTPAAHNAQTGELETPAHTVWTHWVDNKTRGFEEVRDEGDMWTRDDGKGGEEVLEKGVMVNPNTGKVEAYEELWVDLEPILVDGESRYWSWVLRTESESVRGVLIRIGEYIQGVVRKGDYTSVSRWKWFGESEWGVPIGRWRVEACVGALEVPAEAFDIRSADESKSLRPAPKHSIRSFPVFRFGFNQFNSSCEARVEEYPNKKEKRESAFAARLFMALAWLPREITCTVCTVYITSNVDPKYVVVPKAPKSGSTVVVQTLNNKSEQQWYIKDGNTTIISVDTKLCLDGGAKSNWKDMGNLYIKECADTEDAQKFNVLADGRIELAANPKECIDLQYMKATANNPVGLYACAGLNNVGAADKGINWPLVNVTTF</sequence>
<evidence type="ECO:0000313" key="9">
    <source>
        <dbReference type="Proteomes" id="UP000566819"/>
    </source>
</evidence>
<name>A0A8H4REM4_9HELO</name>
<organism evidence="8 9">
    <name type="scientific">Cudoniella acicularis</name>
    <dbReference type="NCBI Taxonomy" id="354080"/>
    <lineage>
        <taxon>Eukaryota</taxon>
        <taxon>Fungi</taxon>
        <taxon>Dikarya</taxon>
        <taxon>Ascomycota</taxon>
        <taxon>Pezizomycotina</taxon>
        <taxon>Leotiomycetes</taxon>
        <taxon>Helotiales</taxon>
        <taxon>Tricladiaceae</taxon>
        <taxon>Cudoniella</taxon>
    </lineage>
</organism>
<protein>
    <recommendedName>
        <fullName evidence="4">Protein HRI1</fullName>
    </recommendedName>
</protein>
<gene>
    <name evidence="8" type="ORF">G7Y89_g10925</name>
</gene>
<comment type="caution">
    <text evidence="8">The sequence shown here is derived from an EMBL/GenBank/DDBJ whole genome shotgun (WGS) entry which is preliminary data.</text>
</comment>
<evidence type="ECO:0000313" key="8">
    <source>
        <dbReference type="EMBL" id="KAF4627231.1"/>
    </source>
</evidence>
<dbReference type="GO" id="GO:0005737">
    <property type="term" value="C:cytoplasm"/>
    <property type="evidence" value="ECO:0007669"/>
    <property type="project" value="UniProtKB-SubCell"/>
</dbReference>
<dbReference type="Proteomes" id="UP000566819">
    <property type="component" value="Unassembled WGS sequence"/>
</dbReference>
<keyword evidence="9" id="KW-1185">Reference proteome</keyword>
<dbReference type="InterPro" id="IPR035992">
    <property type="entry name" value="Ricin_B-like_lectins"/>
</dbReference>
<comment type="similarity">
    <text evidence="3">Belongs to the HRI1 family.</text>
</comment>
<dbReference type="AlphaFoldDB" id="A0A8H4REM4"/>
<dbReference type="CDD" id="cd00161">
    <property type="entry name" value="beta-trefoil_Ricin-like"/>
    <property type="match status" value="1"/>
</dbReference>
<keyword evidence="5" id="KW-0963">Cytoplasm</keyword>
<evidence type="ECO:0000256" key="1">
    <source>
        <dbReference type="ARBA" id="ARBA00004123"/>
    </source>
</evidence>
<evidence type="ECO:0000259" key="7">
    <source>
        <dbReference type="Pfam" id="PF00652"/>
    </source>
</evidence>
<feature type="domain" description="Ricin B lectin" evidence="7">
    <location>
        <begin position="322"/>
        <end position="387"/>
    </location>
</feature>
<dbReference type="PROSITE" id="PS50231">
    <property type="entry name" value="RICIN_B_LECTIN"/>
    <property type="match status" value="1"/>
</dbReference>
<dbReference type="CDD" id="cd11692">
    <property type="entry name" value="HRI1_N_like"/>
    <property type="match status" value="1"/>
</dbReference>
<evidence type="ECO:0000256" key="2">
    <source>
        <dbReference type="ARBA" id="ARBA00004496"/>
    </source>
</evidence>
<evidence type="ECO:0000256" key="6">
    <source>
        <dbReference type="ARBA" id="ARBA00023242"/>
    </source>
</evidence>
<dbReference type="InterPro" id="IPR038744">
    <property type="entry name" value="Hri1_N"/>
</dbReference>
<keyword evidence="6" id="KW-0539">Nucleus</keyword>
<dbReference type="Gene3D" id="2.40.128.320">
    <property type="entry name" value="Protein HRI1, N-terminal domain"/>
    <property type="match status" value="1"/>
</dbReference>
<reference evidence="8 9" key="1">
    <citation type="submission" date="2020-03" db="EMBL/GenBank/DDBJ databases">
        <title>Draft Genome Sequence of Cudoniella acicularis.</title>
        <authorList>
            <person name="Buettner E."/>
            <person name="Kellner H."/>
        </authorList>
    </citation>
    <scope>NUCLEOTIDE SEQUENCE [LARGE SCALE GENOMIC DNA]</scope>
    <source>
        <strain evidence="8 9">DSM 108380</strain>
    </source>
</reference>
<dbReference type="Gene3D" id="2.80.10.50">
    <property type="match status" value="1"/>
</dbReference>
<comment type="subcellular location">
    <subcellularLocation>
        <location evidence="2">Cytoplasm</location>
    </subcellularLocation>
    <subcellularLocation>
        <location evidence="1">Nucleus</location>
    </subcellularLocation>
</comment>
<dbReference type="EMBL" id="JAAMPI010001005">
    <property type="protein sequence ID" value="KAF4627231.1"/>
    <property type="molecule type" value="Genomic_DNA"/>
</dbReference>
<dbReference type="InterPro" id="IPR000772">
    <property type="entry name" value="Ricin_B_lectin"/>
</dbReference>
<dbReference type="Pfam" id="PF00652">
    <property type="entry name" value="Ricin_B_lectin"/>
    <property type="match status" value="1"/>
</dbReference>
<dbReference type="OrthoDB" id="4045395at2759"/>
<evidence type="ECO:0000256" key="5">
    <source>
        <dbReference type="ARBA" id="ARBA00022490"/>
    </source>
</evidence>
<dbReference type="InterPro" id="IPR043047">
    <property type="entry name" value="Hri1_N_sf"/>
</dbReference>
<evidence type="ECO:0000256" key="4">
    <source>
        <dbReference type="ARBA" id="ARBA00017063"/>
    </source>
</evidence>
<dbReference type="SUPFAM" id="SSF50370">
    <property type="entry name" value="Ricin B-like lectins"/>
    <property type="match status" value="1"/>
</dbReference>